<dbReference type="Proteomes" id="UP000307362">
    <property type="component" value="Unassembled WGS sequence"/>
</dbReference>
<reference evidence="2" key="2">
    <citation type="submission" date="2019-06" db="EMBL/GenBank/DDBJ databases">
        <title>Co-occurence of chitin degradation, pigmentation and bioactivity in marine Pseudoalteromonas.</title>
        <authorList>
            <person name="Sonnenschein E.C."/>
            <person name="Bech P.K."/>
        </authorList>
    </citation>
    <scope>NUCLEOTIDE SEQUENCE [LARGE SCALE GENOMIC DNA]</scope>
    <source>
        <strain evidence="2">S1189</strain>
    </source>
</reference>
<gene>
    <name evidence="1" type="ORF">CWB73_19620</name>
</gene>
<evidence type="ECO:0000313" key="2">
    <source>
        <dbReference type="Proteomes" id="UP000307362"/>
    </source>
</evidence>
<proteinExistence type="predicted"/>
<evidence type="ECO:0000313" key="1">
    <source>
        <dbReference type="EMBL" id="TMP77532.1"/>
    </source>
</evidence>
<comment type="caution">
    <text evidence="1">The sequence shown here is derived from an EMBL/GenBank/DDBJ whole genome shotgun (WGS) entry which is preliminary data.</text>
</comment>
<dbReference type="EMBL" id="PNCM01000060">
    <property type="protein sequence ID" value="TMP77532.1"/>
    <property type="molecule type" value="Genomic_DNA"/>
</dbReference>
<organism evidence="1 2">
    <name type="scientific">Pseudoalteromonas phenolica</name>
    <dbReference type="NCBI Taxonomy" id="161398"/>
    <lineage>
        <taxon>Bacteria</taxon>
        <taxon>Pseudomonadati</taxon>
        <taxon>Pseudomonadota</taxon>
        <taxon>Gammaproteobacteria</taxon>
        <taxon>Alteromonadales</taxon>
        <taxon>Pseudoalteromonadaceae</taxon>
        <taxon>Pseudoalteromonas</taxon>
    </lineage>
</organism>
<accession>A0A5S3YPH5</accession>
<name>A0A5S3YPH5_9GAMM</name>
<protein>
    <submittedName>
        <fullName evidence="1">Uncharacterized protein</fullName>
    </submittedName>
</protein>
<dbReference type="AlphaFoldDB" id="A0A5S3YPH5"/>
<reference evidence="1 2" key="1">
    <citation type="submission" date="2017-12" db="EMBL/GenBank/DDBJ databases">
        <authorList>
            <person name="Paulsen S."/>
            <person name="Gram L.K."/>
        </authorList>
    </citation>
    <scope>NUCLEOTIDE SEQUENCE [LARGE SCALE GENOMIC DNA]</scope>
    <source>
        <strain evidence="1 2">S1189</strain>
    </source>
</reference>
<sequence>MPHLLSEIRTIEEFESLPAEKESREVFGKYYNLVGNVYLLSFVPYKISESEFNGGVFSGFYNEVKDGFILSARYLPVTVVRMLNRGEKPLSEYLFDREESLILQRWFSQHPDNYLAPVFSYIAKIDTENYFFLPKTT</sequence>